<dbReference type="EMBL" id="BK016213">
    <property type="protein sequence ID" value="DAG02703.1"/>
    <property type="molecule type" value="Genomic_DNA"/>
</dbReference>
<accession>A0A8S5V7W8</accession>
<name>A0A8S5V7W8_9CAUD</name>
<evidence type="ECO:0000313" key="1">
    <source>
        <dbReference type="EMBL" id="DAG02703.1"/>
    </source>
</evidence>
<proteinExistence type="predicted"/>
<sequence>MIDNTNPRDIRHEMTDIIALLGDEYTVTNVECDPGDTAIKITRQNNGKTMYVIAYSNPDDTEIQLYDEDDSLTVYNIFRDGSLNDSTPEGIADYIIRKF</sequence>
<protein>
    <submittedName>
        <fullName evidence="1">Uncharacterized protein</fullName>
    </submittedName>
</protein>
<reference evidence="1" key="1">
    <citation type="journal article" date="2021" name="Proc. Natl. Acad. Sci. U.S.A.">
        <title>A Catalog of Tens of Thousands of Viruses from Human Metagenomes Reveals Hidden Associations with Chronic Diseases.</title>
        <authorList>
            <person name="Tisza M.J."/>
            <person name="Buck C.B."/>
        </authorList>
    </citation>
    <scope>NUCLEOTIDE SEQUENCE</scope>
    <source>
        <strain evidence="1">CtCpP1</strain>
    </source>
</reference>
<organism evidence="1">
    <name type="scientific">Myoviridae sp. ctCpP1</name>
    <dbReference type="NCBI Taxonomy" id="2825054"/>
    <lineage>
        <taxon>Viruses</taxon>
        <taxon>Duplodnaviria</taxon>
        <taxon>Heunggongvirae</taxon>
        <taxon>Uroviricota</taxon>
        <taxon>Caudoviricetes</taxon>
    </lineage>
</organism>